<protein>
    <submittedName>
        <fullName evidence="1">CatA-like O-acetyltransferase</fullName>
    </submittedName>
</protein>
<comment type="caution">
    <text evidence="1">The sequence shown here is derived from an EMBL/GenBank/DDBJ whole genome shotgun (WGS) entry which is preliminary data.</text>
</comment>
<dbReference type="SMART" id="SM01059">
    <property type="entry name" value="CAT"/>
    <property type="match status" value="1"/>
</dbReference>
<dbReference type="PANTHER" id="PTHR38474">
    <property type="entry name" value="SLR0299 PROTEIN"/>
    <property type="match status" value="1"/>
</dbReference>
<dbReference type="InterPro" id="IPR023213">
    <property type="entry name" value="CAT-like_dom_sf"/>
</dbReference>
<dbReference type="EMBL" id="JBHRSD010000011">
    <property type="protein sequence ID" value="MFC3032350.1"/>
    <property type="molecule type" value="Genomic_DNA"/>
</dbReference>
<dbReference type="Gene3D" id="3.30.559.10">
    <property type="entry name" value="Chloramphenicol acetyltransferase-like domain"/>
    <property type="match status" value="1"/>
</dbReference>
<proteinExistence type="predicted"/>
<sequence>MNYRIIDLNDWPRADHFKFFAAFTRPYFNVCVKVNMKQLYLRCKAEQISFTSAYLYVLNRTINDFEPMRLRILDGQPVLMENNSLSVVSLAEDETFRFVILESCERFSTFQAQHQQGKQISHQEALFSPRIVANESRLDVSHVSILPWLDFTGFSHASSDGICAGIPKCVFGRFDVETGHTPLSIDVHHALMDGLHVAKFIDKLQKNLDELQVCA</sequence>
<name>A0ABV7CIA8_9GAMM</name>
<dbReference type="Proteomes" id="UP001595453">
    <property type="component" value="Unassembled WGS sequence"/>
</dbReference>
<dbReference type="Pfam" id="PF00302">
    <property type="entry name" value="CAT"/>
    <property type="match status" value="1"/>
</dbReference>
<reference evidence="2" key="1">
    <citation type="journal article" date="2019" name="Int. J. Syst. Evol. Microbiol.">
        <title>The Global Catalogue of Microorganisms (GCM) 10K type strain sequencing project: providing services to taxonomists for standard genome sequencing and annotation.</title>
        <authorList>
            <consortium name="The Broad Institute Genomics Platform"/>
            <consortium name="The Broad Institute Genome Sequencing Center for Infectious Disease"/>
            <person name="Wu L."/>
            <person name="Ma J."/>
        </authorList>
    </citation>
    <scope>NUCLEOTIDE SEQUENCE [LARGE SCALE GENOMIC DNA]</scope>
    <source>
        <strain evidence="2">KCTC 42730</strain>
    </source>
</reference>
<dbReference type="RefSeq" id="WP_377122752.1">
    <property type="nucleotide sequence ID" value="NZ_JBHRSD010000011.1"/>
</dbReference>
<dbReference type="PANTHER" id="PTHR38474:SF1">
    <property type="entry name" value="SLR0299 PROTEIN"/>
    <property type="match status" value="1"/>
</dbReference>
<evidence type="ECO:0000313" key="1">
    <source>
        <dbReference type="EMBL" id="MFC3032350.1"/>
    </source>
</evidence>
<gene>
    <name evidence="1" type="ORF">ACFOEE_07455</name>
</gene>
<dbReference type="SUPFAM" id="SSF52777">
    <property type="entry name" value="CoA-dependent acyltransferases"/>
    <property type="match status" value="1"/>
</dbReference>
<accession>A0ABV7CIA8</accession>
<dbReference type="InterPro" id="IPR001707">
    <property type="entry name" value="Cmp_AcTrfase"/>
</dbReference>
<organism evidence="1 2">
    <name type="scientific">Pseudoalteromonas fenneropenaei</name>
    <dbReference type="NCBI Taxonomy" id="1737459"/>
    <lineage>
        <taxon>Bacteria</taxon>
        <taxon>Pseudomonadati</taxon>
        <taxon>Pseudomonadota</taxon>
        <taxon>Gammaproteobacteria</taxon>
        <taxon>Alteromonadales</taxon>
        <taxon>Pseudoalteromonadaceae</taxon>
        <taxon>Pseudoalteromonas</taxon>
    </lineage>
</organism>
<keyword evidence="2" id="KW-1185">Reference proteome</keyword>
<evidence type="ECO:0000313" key="2">
    <source>
        <dbReference type="Proteomes" id="UP001595453"/>
    </source>
</evidence>